<name>A0A088CR50_9HELO</name>
<geneLocation type="mitochondrion" evidence="1"/>
<gene>
    <name evidence="1" type="ORF">SBORM_0129</name>
</gene>
<evidence type="ECO:0000313" key="1">
    <source>
        <dbReference type="EMBL" id="AIJ56822.1"/>
    </source>
</evidence>
<accession>A0A088CR50</accession>
<sequence length="108" mass="12662">MKGWNSDVKTCESFTLPFLAKQHLDKLLTWLPKKLRLMIHLSLQVVWLAKVLRLMTHVSLRKWLGCLICQTSDTSNLVTNKLFSCQELWLPDPFVNYQLVRVMTHLPL</sequence>
<proteinExistence type="predicted"/>
<keyword evidence="1" id="KW-0496">Mitochondrion</keyword>
<dbReference type="RefSeq" id="YP_009072409.1">
    <property type="nucleotide sequence ID" value="NC_025200.1"/>
</dbReference>
<protein>
    <submittedName>
        <fullName evidence="1">Uncharacterized protein</fullName>
    </submittedName>
</protein>
<organism evidence="1">
    <name type="scientific">Sclerotinia borealis</name>
    <dbReference type="NCBI Taxonomy" id="77105"/>
    <lineage>
        <taxon>Eukaryota</taxon>
        <taxon>Fungi</taxon>
        <taxon>Dikarya</taxon>
        <taxon>Ascomycota</taxon>
        <taxon>Pezizomycotina</taxon>
        <taxon>Leotiomycetes</taxon>
        <taxon>Helotiales</taxon>
        <taxon>Sclerotiniaceae</taxon>
        <taxon>Sclerotinia</taxon>
    </lineage>
</organism>
<dbReference type="AlphaFoldDB" id="A0A088CR50"/>
<dbReference type="EMBL" id="KJ434027">
    <property type="protein sequence ID" value="AIJ56822.1"/>
    <property type="molecule type" value="Genomic_DNA"/>
</dbReference>
<dbReference type="GeneID" id="20498059"/>
<reference evidence="1" key="1">
    <citation type="journal article" date="2014" name="PLoS ONE">
        <title>The 203 kbp Mitochondrial Genome of the Phytopathogenic Fungus Sclerotinia borealis Reveals Multiple Invasions of Introns and Genomic Duplications.</title>
        <authorList>
            <person name="Mardanov A.V."/>
            <person name="Beletsky A.V."/>
            <person name="Kadnikov V.V."/>
            <person name="Ignatov A.N."/>
            <person name="Ravin N.V."/>
        </authorList>
    </citation>
    <scope>NUCLEOTIDE SEQUENCE</scope>
    <source>
        <strain evidence="1">F-4128</strain>
    </source>
</reference>